<organism>
    <name type="scientific">Ixodes scapularis</name>
    <name type="common">Black-legged tick</name>
    <name type="synonym">Deer tick</name>
    <dbReference type="NCBI Taxonomy" id="6945"/>
    <lineage>
        <taxon>Eukaryota</taxon>
        <taxon>Metazoa</taxon>
        <taxon>Ecdysozoa</taxon>
        <taxon>Arthropoda</taxon>
        <taxon>Chelicerata</taxon>
        <taxon>Arachnida</taxon>
        <taxon>Acari</taxon>
        <taxon>Parasitiformes</taxon>
        <taxon>Ixodida</taxon>
        <taxon>Ixodoidea</taxon>
        <taxon>Ixodidae</taxon>
        <taxon>Ixodinae</taxon>
        <taxon>Ixodes</taxon>
    </lineage>
</organism>
<dbReference type="InterPro" id="IPR015255">
    <property type="entry name" value="Vitellinogen_open_b-sht"/>
</dbReference>
<name>B7Q404_IXOSC</name>
<dbReference type="InParanoid" id="B7Q404"/>
<protein>
    <recommendedName>
        <fullName evidence="1">Vitellinogen open beta-sheet domain-containing protein</fullName>
    </recommendedName>
</protein>
<keyword evidence="4" id="KW-1185">Reference proteome</keyword>
<keyword evidence="5" id="KW-1267">Proteomics identification</keyword>
<dbReference type="EnsemblMetazoa" id="ISCW021706-RA">
    <property type="protein sequence ID" value="ISCW021706-PA"/>
    <property type="gene ID" value="ISCW021706"/>
</dbReference>
<dbReference type="InterPro" id="IPR015819">
    <property type="entry name" value="Lipid_transp_b-sht_shell"/>
</dbReference>
<dbReference type="VEuPathDB" id="VectorBase:ISCI021706"/>
<evidence type="ECO:0000313" key="3">
    <source>
        <dbReference type="EnsemblMetazoa" id="ISCW021706-PA"/>
    </source>
</evidence>
<dbReference type="EMBL" id="DS853155">
    <property type="protein sequence ID" value="EEC13576.1"/>
    <property type="molecule type" value="Genomic_DNA"/>
</dbReference>
<reference evidence="2 4" key="1">
    <citation type="submission" date="2008-03" db="EMBL/GenBank/DDBJ databases">
        <title>Annotation of Ixodes scapularis.</title>
        <authorList>
            <consortium name="Ixodes scapularis Genome Project Consortium"/>
            <person name="Caler E."/>
            <person name="Hannick L.I."/>
            <person name="Bidwell S."/>
            <person name="Joardar V."/>
            <person name="Thiagarajan M."/>
            <person name="Amedeo P."/>
            <person name="Galinsky K.J."/>
            <person name="Schobel S."/>
            <person name="Inman J."/>
            <person name="Hostetler J."/>
            <person name="Miller J."/>
            <person name="Hammond M."/>
            <person name="Megy K."/>
            <person name="Lawson D."/>
            <person name="Kodira C."/>
            <person name="Sutton G."/>
            <person name="Meyer J."/>
            <person name="Hill C.A."/>
            <person name="Birren B."/>
            <person name="Nene V."/>
            <person name="Collins F."/>
            <person name="Alarcon-Chaidez F."/>
            <person name="Wikel S."/>
            <person name="Strausberg R."/>
        </authorList>
    </citation>
    <scope>NUCLEOTIDE SEQUENCE [LARGE SCALE GENOMIC DNA]</scope>
    <source>
        <strain evidence="4">Wikel</strain>
        <strain evidence="2">Wikel colony</strain>
    </source>
</reference>
<feature type="domain" description="Vitellinogen open beta-sheet" evidence="1">
    <location>
        <begin position="2"/>
        <end position="152"/>
    </location>
</feature>
<evidence type="ECO:0000313" key="2">
    <source>
        <dbReference type="EMBL" id="EEC13576.1"/>
    </source>
</evidence>
<dbReference type="Pfam" id="PF09172">
    <property type="entry name" value="Vit_open_b-sht"/>
    <property type="match status" value="1"/>
</dbReference>
<dbReference type="PANTHER" id="PTHR23345:SF15">
    <property type="entry name" value="VITELLOGENIN 1-RELATED"/>
    <property type="match status" value="1"/>
</dbReference>
<evidence type="ECO:0007829" key="5">
    <source>
        <dbReference type="PeptideAtlas" id="B7Q404"/>
    </source>
</evidence>
<dbReference type="PANTHER" id="PTHR23345">
    <property type="entry name" value="VITELLOGENIN-RELATED"/>
    <property type="match status" value="1"/>
</dbReference>
<sequence length="153" mass="17368">KYDMGSMSLLSVIRSEDSLLPNSVYLDAKHYIAGYAYDTFALSYEGWGVDKLLNALVGPQPGSTRNLWNVLSRRRFTRDTSTQERKNIEDALPIADRNYDPLYGRLSLSLFGNAVNILEFDESLLASLQGHADPAETIRKLFGREVHFKNFFL</sequence>
<dbReference type="VEuPathDB" id="VectorBase:ISCW021706"/>
<dbReference type="SUPFAM" id="SSF56968">
    <property type="entry name" value="Lipovitellin-phosvitin complex, beta-sheet shell regions"/>
    <property type="match status" value="1"/>
</dbReference>
<evidence type="ECO:0000313" key="4">
    <source>
        <dbReference type="Proteomes" id="UP000001555"/>
    </source>
</evidence>
<dbReference type="EMBL" id="ABJB010818634">
    <property type="status" value="NOT_ANNOTATED_CDS"/>
    <property type="molecule type" value="Genomic_DNA"/>
</dbReference>
<dbReference type="InterPro" id="IPR050733">
    <property type="entry name" value="Vitellogenin/Apolipophorin"/>
</dbReference>
<accession>B7Q404</accession>
<dbReference type="AlphaFoldDB" id="B7Q404"/>
<proteinExistence type="evidence at protein level"/>
<dbReference type="GO" id="GO:0005319">
    <property type="term" value="F:lipid transporter activity"/>
    <property type="evidence" value="ECO:0007669"/>
    <property type="project" value="InterPro"/>
</dbReference>
<dbReference type="HOGENOM" id="CLU_1717790_0_0_1"/>
<reference evidence="3" key="2">
    <citation type="submission" date="2020-05" db="UniProtKB">
        <authorList>
            <consortium name="EnsemblMetazoa"/>
        </authorList>
    </citation>
    <scope>IDENTIFICATION</scope>
    <source>
        <strain evidence="3">wikel</strain>
    </source>
</reference>
<feature type="non-terminal residue" evidence="2">
    <location>
        <position position="153"/>
    </location>
</feature>
<dbReference type="Proteomes" id="UP000001555">
    <property type="component" value="Unassembled WGS sequence"/>
</dbReference>
<gene>
    <name evidence="2" type="ORF">IscW_ISCW021706</name>
</gene>
<dbReference type="PaxDb" id="6945-B7Q404"/>
<feature type="non-terminal residue" evidence="2">
    <location>
        <position position="1"/>
    </location>
</feature>
<evidence type="ECO:0000259" key="1">
    <source>
        <dbReference type="Pfam" id="PF09172"/>
    </source>
</evidence>